<dbReference type="SMART" id="SM00342">
    <property type="entry name" value="HTH_ARAC"/>
    <property type="match status" value="1"/>
</dbReference>
<evidence type="ECO:0000256" key="2">
    <source>
        <dbReference type="ARBA" id="ARBA00023125"/>
    </source>
</evidence>
<dbReference type="RefSeq" id="WP_123782837.1">
    <property type="nucleotide sequence ID" value="NZ_RKIK01000056.1"/>
</dbReference>
<protein>
    <submittedName>
        <fullName evidence="5">AraC family transcriptional regulator</fullName>
    </submittedName>
</protein>
<evidence type="ECO:0000313" key="5">
    <source>
        <dbReference type="EMBL" id="ROV58961.1"/>
    </source>
</evidence>
<dbReference type="Proteomes" id="UP000278792">
    <property type="component" value="Unassembled WGS sequence"/>
</dbReference>
<dbReference type="SUPFAM" id="SSF46689">
    <property type="entry name" value="Homeodomain-like"/>
    <property type="match status" value="1"/>
</dbReference>
<name>A0A3N3DWR2_9VIBR</name>
<evidence type="ECO:0000259" key="4">
    <source>
        <dbReference type="PROSITE" id="PS01124"/>
    </source>
</evidence>
<evidence type="ECO:0000313" key="6">
    <source>
        <dbReference type="Proteomes" id="UP000278792"/>
    </source>
</evidence>
<dbReference type="Gene3D" id="1.10.10.60">
    <property type="entry name" value="Homeodomain-like"/>
    <property type="match status" value="1"/>
</dbReference>
<dbReference type="PROSITE" id="PS01124">
    <property type="entry name" value="HTH_ARAC_FAMILY_2"/>
    <property type="match status" value="1"/>
</dbReference>
<dbReference type="PROSITE" id="PS00041">
    <property type="entry name" value="HTH_ARAC_FAMILY_1"/>
    <property type="match status" value="1"/>
</dbReference>
<dbReference type="PANTHER" id="PTHR43280:SF28">
    <property type="entry name" value="HTH-TYPE TRANSCRIPTIONAL ACTIVATOR RHAS"/>
    <property type="match status" value="1"/>
</dbReference>
<dbReference type="EMBL" id="RKIK01000056">
    <property type="protein sequence ID" value="ROV58961.1"/>
    <property type="molecule type" value="Genomic_DNA"/>
</dbReference>
<dbReference type="AlphaFoldDB" id="A0A3N3DWR2"/>
<sequence length="239" mass="27991">MKQLNTRLITQYQQATTTIQRSWFNLSNHIISTNSHGVIAYNQNLILFNPGDFIFIPKQTEVRIAIHLPQANALEVILWRFVSRLMESNQRLHAYLVARQQVQNAPIGLKSKEYILEALENDLDAHVRYQSKDSQNRLSIQERLLLLIREDLRHQWSVEEVCKRLYLSRSKLFRQLKADNLTFTEILNIEKLEAAKHMLSSTAMSVDQISYQCGFSSQSYFGKKFRRRFGVSPSKFRKS</sequence>
<dbReference type="Pfam" id="PF12833">
    <property type="entry name" value="HTH_18"/>
    <property type="match status" value="1"/>
</dbReference>
<keyword evidence="3" id="KW-0804">Transcription</keyword>
<gene>
    <name evidence="5" type="ORF">EGH82_15885</name>
</gene>
<dbReference type="InterPro" id="IPR018060">
    <property type="entry name" value="HTH_AraC"/>
</dbReference>
<dbReference type="InterPro" id="IPR018062">
    <property type="entry name" value="HTH_AraC-typ_CS"/>
</dbReference>
<dbReference type="InterPro" id="IPR020449">
    <property type="entry name" value="Tscrpt_reg_AraC-type_HTH"/>
</dbReference>
<dbReference type="PRINTS" id="PR00032">
    <property type="entry name" value="HTHARAC"/>
</dbReference>
<dbReference type="GO" id="GO:0043565">
    <property type="term" value="F:sequence-specific DNA binding"/>
    <property type="evidence" value="ECO:0007669"/>
    <property type="project" value="InterPro"/>
</dbReference>
<dbReference type="GO" id="GO:0003700">
    <property type="term" value="F:DNA-binding transcription factor activity"/>
    <property type="evidence" value="ECO:0007669"/>
    <property type="project" value="InterPro"/>
</dbReference>
<organism evidence="5 6">
    <name type="scientific">Vibrio ponticus</name>
    <dbReference type="NCBI Taxonomy" id="265668"/>
    <lineage>
        <taxon>Bacteria</taxon>
        <taxon>Pseudomonadati</taxon>
        <taxon>Pseudomonadota</taxon>
        <taxon>Gammaproteobacteria</taxon>
        <taxon>Vibrionales</taxon>
        <taxon>Vibrionaceae</taxon>
        <taxon>Vibrio</taxon>
    </lineage>
</organism>
<proteinExistence type="predicted"/>
<dbReference type="InterPro" id="IPR009057">
    <property type="entry name" value="Homeodomain-like_sf"/>
</dbReference>
<comment type="caution">
    <text evidence="5">The sequence shown here is derived from an EMBL/GenBank/DDBJ whole genome shotgun (WGS) entry which is preliminary data.</text>
</comment>
<reference evidence="5 6" key="1">
    <citation type="submission" date="2018-11" db="EMBL/GenBank/DDBJ databases">
        <title>Vibrio ponticus strain CAIM 1751 pathogenic for the snapper Lutjanus guttatus.</title>
        <authorList>
            <person name="Soto-Rodriguez S."/>
            <person name="Lozano-Olvera R."/>
            <person name="Gomez-Gil B."/>
        </authorList>
    </citation>
    <scope>NUCLEOTIDE SEQUENCE [LARGE SCALE GENOMIC DNA]</scope>
    <source>
        <strain evidence="5 6">CAIM 1751</strain>
    </source>
</reference>
<keyword evidence="1" id="KW-0805">Transcription regulation</keyword>
<evidence type="ECO:0000256" key="3">
    <source>
        <dbReference type="ARBA" id="ARBA00023163"/>
    </source>
</evidence>
<keyword evidence="2" id="KW-0238">DNA-binding</keyword>
<evidence type="ECO:0000256" key="1">
    <source>
        <dbReference type="ARBA" id="ARBA00023015"/>
    </source>
</evidence>
<dbReference type="PANTHER" id="PTHR43280">
    <property type="entry name" value="ARAC-FAMILY TRANSCRIPTIONAL REGULATOR"/>
    <property type="match status" value="1"/>
</dbReference>
<feature type="domain" description="HTH araC/xylS-type" evidence="4">
    <location>
        <begin position="142"/>
        <end position="239"/>
    </location>
</feature>
<accession>A0A3N3DWR2</accession>